<evidence type="ECO:0000256" key="2">
    <source>
        <dbReference type="ARBA" id="ARBA00010617"/>
    </source>
</evidence>
<dbReference type="PANTHER" id="PTHR24303:SF27">
    <property type="entry name" value="CYTOCHROME P450 307B1"/>
    <property type="match status" value="1"/>
</dbReference>
<dbReference type="PANTHER" id="PTHR24303">
    <property type="entry name" value="HEME-BINDING MONOOXYGENASE FAMILY"/>
    <property type="match status" value="1"/>
</dbReference>
<feature type="binding site" description="axial binding residue" evidence="7">
    <location>
        <position position="469"/>
    </location>
    <ligand>
        <name>heme</name>
        <dbReference type="ChEBI" id="CHEBI:30413"/>
    </ligand>
    <ligandPart>
        <name>Fe</name>
        <dbReference type="ChEBI" id="CHEBI:18248"/>
    </ligandPart>
</feature>
<evidence type="ECO:0000256" key="5">
    <source>
        <dbReference type="ARBA" id="ARBA00023004"/>
    </source>
</evidence>
<keyword evidence="10" id="KW-1185">Reference proteome</keyword>
<protein>
    <recommendedName>
        <fullName evidence="11">Cytochrome P450 307a1</fullName>
    </recommendedName>
</protein>
<accession>A0A310SM40</accession>
<evidence type="ECO:0000256" key="3">
    <source>
        <dbReference type="ARBA" id="ARBA00022723"/>
    </source>
</evidence>
<comment type="cofactor">
    <cofactor evidence="1 7">
        <name>heme</name>
        <dbReference type="ChEBI" id="CHEBI:30413"/>
    </cofactor>
</comment>
<dbReference type="Gene3D" id="1.10.630.10">
    <property type="entry name" value="Cytochrome P450"/>
    <property type="match status" value="1"/>
</dbReference>
<keyword evidence="7 8" id="KW-0349">Heme</keyword>
<dbReference type="Proteomes" id="UP000250275">
    <property type="component" value="Unassembled WGS sequence"/>
</dbReference>
<dbReference type="GO" id="GO:0020037">
    <property type="term" value="F:heme binding"/>
    <property type="evidence" value="ECO:0007669"/>
    <property type="project" value="InterPro"/>
</dbReference>
<keyword evidence="5 7" id="KW-0408">Iron</keyword>
<comment type="similarity">
    <text evidence="2 8">Belongs to the cytochrome P450 family.</text>
</comment>
<evidence type="ECO:0000313" key="9">
    <source>
        <dbReference type="EMBL" id="OAD54986.1"/>
    </source>
</evidence>
<dbReference type="OrthoDB" id="1470350at2759"/>
<dbReference type="InterPro" id="IPR001128">
    <property type="entry name" value="Cyt_P450"/>
</dbReference>
<keyword evidence="3 7" id="KW-0479">Metal-binding</keyword>
<dbReference type="PRINTS" id="PR00463">
    <property type="entry name" value="EP450I"/>
</dbReference>
<dbReference type="InterPro" id="IPR017972">
    <property type="entry name" value="Cyt_P450_CS"/>
</dbReference>
<dbReference type="EMBL" id="KQ763581">
    <property type="protein sequence ID" value="OAD54986.1"/>
    <property type="molecule type" value="Genomic_DNA"/>
</dbReference>
<organism evidence="9 10">
    <name type="scientific">Eufriesea mexicana</name>
    <dbReference type="NCBI Taxonomy" id="516756"/>
    <lineage>
        <taxon>Eukaryota</taxon>
        <taxon>Metazoa</taxon>
        <taxon>Ecdysozoa</taxon>
        <taxon>Arthropoda</taxon>
        <taxon>Hexapoda</taxon>
        <taxon>Insecta</taxon>
        <taxon>Pterygota</taxon>
        <taxon>Neoptera</taxon>
        <taxon>Endopterygota</taxon>
        <taxon>Hymenoptera</taxon>
        <taxon>Apocrita</taxon>
        <taxon>Aculeata</taxon>
        <taxon>Apoidea</taxon>
        <taxon>Anthophila</taxon>
        <taxon>Apidae</taxon>
        <taxon>Eufriesea</taxon>
    </lineage>
</organism>
<sequence>MIPLTATTCFLIAITFLALALILLDHLRSKKTTKNVILDGDEHVLPEPPGPKPWPILGSLHILGRYDVPYKAFADLVRDHDCQVIKLRMGSVPCVVVNGLENIREVNVEAVPSASRKGHGTTFTRSWLTWQPANRIKADPPEAFPIHRTLAFCNWSEVQKTRREMLRAHTFPRAFSTRYNELNGIIAEEMEFMVNHLNALSNQSVHAKPLILHCCANIFITYLCSKNFGFEHEGFRNMVENFDKVFFEVNQGYAADFLPFLMPLHHRNMARMAHWSHEIRKFVIKNIISDRVNSWKGVVPEKDYVDCLVNHVKNETDPPMSWNTALFVMEDIIGGHTAIGNLLVKVLGFLATRPDVQKLAQEEIDAIGLPNKFVGLQNRGSLPYVEAIILETIRIIASPIVPHVANQDSSIAGYRIKKDTFIFLNNYDLNMSTDLWTSPEKFMPSRFVQNGRLLKPEHFLPFGGGRRSCMGYKLVQYLSFAILATLLKNFTITPIPNEDYAIPIGNLALPEMTFKFRFERRIVLLFSPSREPSILVPRTPRGRIKSCDEDEDTRSIVALSDAGHQ</sequence>
<evidence type="ECO:0000256" key="7">
    <source>
        <dbReference type="PIRSR" id="PIRSR602401-1"/>
    </source>
</evidence>
<evidence type="ECO:0000313" key="10">
    <source>
        <dbReference type="Proteomes" id="UP000250275"/>
    </source>
</evidence>
<dbReference type="GO" id="GO:0004497">
    <property type="term" value="F:monooxygenase activity"/>
    <property type="evidence" value="ECO:0007669"/>
    <property type="project" value="UniProtKB-KW"/>
</dbReference>
<evidence type="ECO:0000256" key="4">
    <source>
        <dbReference type="ARBA" id="ARBA00023002"/>
    </source>
</evidence>
<evidence type="ECO:0008006" key="11">
    <source>
        <dbReference type="Google" id="ProtNLM"/>
    </source>
</evidence>
<dbReference type="Pfam" id="PF00067">
    <property type="entry name" value="p450"/>
    <property type="match status" value="1"/>
</dbReference>
<reference evidence="9 10" key="1">
    <citation type="submission" date="2015-07" db="EMBL/GenBank/DDBJ databases">
        <title>The genome of Eufriesea mexicana.</title>
        <authorList>
            <person name="Pan H."/>
            <person name="Kapheim K."/>
        </authorList>
    </citation>
    <scope>NUCLEOTIDE SEQUENCE [LARGE SCALE GENOMIC DNA]</scope>
    <source>
        <strain evidence="9">0111107269</strain>
        <tissue evidence="9">Whole body</tissue>
    </source>
</reference>
<dbReference type="PROSITE" id="PS00086">
    <property type="entry name" value="CYTOCHROME_P450"/>
    <property type="match status" value="1"/>
</dbReference>
<dbReference type="GO" id="GO:0016705">
    <property type="term" value="F:oxidoreductase activity, acting on paired donors, with incorporation or reduction of molecular oxygen"/>
    <property type="evidence" value="ECO:0007669"/>
    <property type="project" value="InterPro"/>
</dbReference>
<name>A0A310SM40_9HYME</name>
<evidence type="ECO:0000256" key="8">
    <source>
        <dbReference type="RuleBase" id="RU000461"/>
    </source>
</evidence>
<keyword evidence="4 8" id="KW-0560">Oxidoreductase</keyword>
<dbReference type="GO" id="GO:0005506">
    <property type="term" value="F:iron ion binding"/>
    <property type="evidence" value="ECO:0007669"/>
    <property type="project" value="InterPro"/>
</dbReference>
<evidence type="ECO:0000256" key="1">
    <source>
        <dbReference type="ARBA" id="ARBA00001971"/>
    </source>
</evidence>
<dbReference type="InterPro" id="IPR002401">
    <property type="entry name" value="Cyt_P450_E_grp-I"/>
</dbReference>
<dbReference type="SUPFAM" id="SSF48264">
    <property type="entry name" value="Cytochrome P450"/>
    <property type="match status" value="1"/>
</dbReference>
<keyword evidence="6 8" id="KW-0503">Monooxygenase</keyword>
<dbReference type="AlphaFoldDB" id="A0A310SM40"/>
<dbReference type="InterPro" id="IPR036396">
    <property type="entry name" value="Cyt_P450_sf"/>
</dbReference>
<dbReference type="PRINTS" id="PR00385">
    <property type="entry name" value="P450"/>
</dbReference>
<gene>
    <name evidence="9" type="ORF">WN48_05866</name>
</gene>
<proteinExistence type="inferred from homology"/>
<evidence type="ECO:0000256" key="6">
    <source>
        <dbReference type="ARBA" id="ARBA00023033"/>
    </source>
</evidence>